<dbReference type="PANTHER" id="PTHR47963">
    <property type="entry name" value="DEAD-BOX ATP-DEPENDENT RNA HELICASE 47, MITOCHONDRIAL"/>
    <property type="match status" value="1"/>
</dbReference>
<dbReference type="GO" id="GO:0009409">
    <property type="term" value="P:response to cold"/>
    <property type="evidence" value="ECO:0007669"/>
    <property type="project" value="TreeGrafter"/>
</dbReference>
<evidence type="ECO:0000313" key="10">
    <source>
        <dbReference type="EMBL" id="SEO48932.1"/>
    </source>
</evidence>
<feature type="compositionally biased region" description="Low complexity" evidence="6">
    <location>
        <begin position="466"/>
        <end position="485"/>
    </location>
</feature>
<protein>
    <submittedName>
        <fullName evidence="10">Superfamily II DNA and RNA helicase</fullName>
    </submittedName>
</protein>
<evidence type="ECO:0000259" key="7">
    <source>
        <dbReference type="PROSITE" id="PS51192"/>
    </source>
</evidence>
<dbReference type="GO" id="GO:0005840">
    <property type="term" value="C:ribosome"/>
    <property type="evidence" value="ECO:0007669"/>
    <property type="project" value="TreeGrafter"/>
</dbReference>
<dbReference type="Pfam" id="PF00270">
    <property type="entry name" value="DEAD"/>
    <property type="match status" value="1"/>
</dbReference>
<evidence type="ECO:0000256" key="5">
    <source>
        <dbReference type="PROSITE-ProRule" id="PRU00552"/>
    </source>
</evidence>
<dbReference type="SMART" id="SM00490">
    <property type="entry name" value="HELICc"/>
    <property type="match status" value="1"/>
</dbReference>
<dbReference type="GO" id="GO:0003724">
    <property type="term" value="F:RNA helicase activity"/>
    <property type="evidence" value="ECO:0007669"/>
    <property type="project" value="InterPro"/>
</dbReference>
<feature type="compositionally biased region" description="Basic and acidic residues" evidence="6">
    <location>
        <begin position="502"/>
        <end position="513"/>
    </location>
</feature>
<dbReference type="EMBL" id="FODH01000008">
    <property type="protein sequence ID" value="SEO48932.1"/>
    <property type="molecule type" value="Genomic_DNA"/>
</dbReference>
<dbReference type="InterPro" id="IPR001650">
    <property type="entry name" value="Helicase_C-like"/>
</dbReference>
<dbReference type="CDD" id="cd18787">
    <property type="entry name" value="SF2_C_DEAD"/>
    <property type="match status" value="1"/>
</dbReference>
<dbReference type="PROSITE" id="PS51195">
    <property type="entry name" value="Q_MOTIF"/>
    <property type="match status" value="1"/>
</dbReference>
<sequence>MVDRSFWHIMNEYYTVKRMNFPMTKASFAAIGIQEDLEARLSEFGITSPSPVQAETIPLLLEGRDVLAASQTGTGKTLAYLLPLLQRIDPERRTVQKLVLAPTQELAMQIVREAERYGEGRGIRVLGLIGGAAVGRQIERLREHPQLVVGTPGRVRELIGLRKLKMHEVATVVLDEADQMFQLGGAGELEKIIASALRSRQLVMLSATIGPETRALASKVMNDPAEIGIDPETKTARGLEHLYIAVEERDKVDTLRRVLRYYNPQRAIVFVNMAETIAEVEAKLNHLGLTAGALYGDADKVTRSTVLGRFREGKFRVLVASDVAARGLDIENLPLVVSFDPAFDAEHYVHRAGRTGRMGRSGLSLSIVTPQQTFIMRKFARELGIAISERALYGGKILPPEELRGGAGPRREKPRSGQPAVRTAGIRPRAVADAGGAAGRGTAGSGGARREEAHGGSARPAPPGAKPGAGPRGAKAGAAAPGGKARSAERERNRKNKGAPKWLKDKKSRGDGQ</sequence>
<dbReference type="GO" id="GO:0005524">
    <property type="term" value="F:ATP binding"/>
    <property type="evidence" value="ECO:0007669"/>
    <property type="project" value="UniProtKB-KW"/>
</dbReference>
<dbReference type="GO" id="GO:0033592">
    <property type="term" value="F:RNA strand annealing activity"/>
    <property type="evidence" value="ECO:0007669"/>
    <property type="project" value="TreeGrafter"/>
</dbReference>
<evidence type="ECO:0000256" key="3">
    <source>
        <dbReference type="ARBA" id="ARBA00022806"/>
    </source>
</evidence>
<reference evidence="10 11" key="1">
    <citation type="submission" date="2016-10" db="EMBL/GenBank/DDBJ databases">
        <authorList>
            <person name="de Groot N.N."/>
        </authorList>
    </citation>
    <scope>NUCLEOTIDE SEQUENCE [LARGE SCALE GENOMIC DNA]</scope>
    <source>
        <strain evidence="10 11">CGMCC 1.10238</strain>
    </source>
</reference>
<dbReference type="PROSITE" id="PS51194">
    <property type="entry name" value="HELICASE_CTER"/>
    <property type="match status" value="1"/>
</dbReference>
<evidence type="ECO:0000256" key="6">
    <source>
        <dbReference type="SAM" id="MobiDB-lite"/>
    </source>
</evidence>
<keyword evidence="4" id="KW-0067">ATP-binding</keyword>
<dbReference type="InterPro" id="IPR014001">
    <property type="entry name" value="Helicase_ATP-bd"/>
</dbReference>
<dbReference type="InterPro" id="IPR044742">
    <property type="entry name" value="DEAD/DEAH_RhlB"/>
</dbReference>
<feature type="domain" description="Helicase ATP-binding" evidence="7">
    <location>
        <begin position="57"/>
        <end position="227"/>
    </location>
</feature>
<gene>
    <name evidence="10" type="ORF">SAMN04487895_10860</name>
</gene>
<dbReference type="SMART" id="SM00487">
    <property type="entry name" value="DEXDc"/>
    <property type="match status" value="1"/>
</dbReference>
<feature type="region of interest" description="Disordered" evidence="6">
    <location>
        <begin position="398"/>
        <end position="513"/>
    </location>
</feature>
<evidence type="ECO:0000259" key="9">
    <source>
        <dbReference type="PROSITE" id="PS51195"/>
    </source>
</evidence>
<keyword evidence="1" id="KW-0547">Nucleotide-binding</keyword>
<organism evidence="10 11">
    <name type="scientific">Paenibacillus sophorae</name>
    <dbReference type="NCBI Taxonomy" id="1333845"/>
    <lineage>
        <taxon>Bacteria</taxon>
        <taxon>Bacillati</taxon>
        <taxon>Bacillota</taxon>
        <taxon>Bacilli</taxon>
        <taxon>Bacillales</taxon>
        <taxon>Paenibacillaceae</taxon>
        <taxon>Paenibacillus</taxon>
    </lineage>
</organism>
<dbReference type="PANTHER" id="PTHR47963:SF7">
    <property type="entry name" value="ATP-DEPENDENT RNA HELICASE YFML-RELATED"/>
    <property type="match status" value="1"/>
</dbReference>
<evidence type="ECO:0000256" key="1">
    <source>
        <dbReference type="ARBA" id="ARBA00022741"/>
    </source>
</evidence>
<dbReference type="InterPro" id="IPR050547">
    <property type="entry name" value="DEAD_box_RNA_helicases"/>
</dbReference>
<dbReference type="STRING" id="1333845.SAMN04487895_10860"/>
<dbReference type="InterPro" id="IPR014014">
    <property type="entry name" value="RNA_helicase_DEAD_Q_motif"/>
</dbReference>
<keyword evidence="2" id="KW-0378">Hydrolase</keyword>
<feature type="compositionally biased region" description="Gly residues" evidence="6">
    <location>
        <begin position="436"/>
        <end position="447"/>
    </location>
</feature>
<keyword evidence="3 10" id="KW-0347">Helicase</keyword>
<proteinExistence type="predicted"/>
<evidence type="ECO:0000256" key="4">
    <source>
        <dbReference type="ARBA" id="ARBA00022840"/>
    </source>
</evidence>
<dbReference type="InterPro" id="IPR027417">
    <property type="entry name" value="P-loop_NTPase"/>
</dbReference>
<dbReference type="CDD" id="cd00268">
    <property type="entry name" value="DEADc"/>
    <property type="match status" value="1"/>
</dbReference>
<feature type="domain" description="Helicase C-terminal" evidence="8">
    <location>
        <begin position="238"/>
        <end position="398"/>
    </location>
</feature>
<dbReference type="GO" id="GO:0005829">
    <property type="term" value="C:cytosol"/>
    <property type="evidence" value="ECO:0007669"/>
    <property type="project" value="TreeGrafter"/>
</dbReference>
<feature type="short sequence motif" description="Q motif" evidence="5">
    <location>
        <begin position="26"/>
        <end position="54"/>
    </location>
</feature>
<feature type="domain" description="DEAD-box RNA helicase Q" evidence="9">
    <location>
        <begin position="26"/>
        <end position="54"/>
    </location>
</feature>
<accession>A0A1H8Q3W2</accession>
<dbReference type="Proteomes" id="UP000198809">
    <property type="component" value="Unassembled WGS sequence"/>
</dbReference>
<dbReference type="Pfam" id="PF00271">
    <property type="entry name" value="Helicase_C"/>
    <property type="match status" value="1"/>
</dbReference>
<dbReference type="PROSITE" id="PS51192">
    <property type="entry name" value="HELICASE_ATP_BIND_1"/>
    <property type="match status" value="1"/>
</dbReference>
<dbReference type="InterPro" id="IPR011545">
    <property type="entry name" value="DEAD/DEAH_box_helicase_dom"/>
</dbReference>
<dbReference type="Gene3D" id="3.40.50.300">
    <property type="entry name" value="P-loop containing nucleotide triphosphate hydrolases"/>
    <property type="match status" value="2"/>
</dbReference>
<evidence type="ECO:0000259" key="8">
    <source>
        <dbReference type="PROSITE" id="PS51194"/>
    </source>
</evidence>
<evidence type="ECO:0000256" key="2">
    <source>
        <dbReference type="ARBA" id="ARBA00022801"/>
    </source>
</evidence>
<dbReference type="AlphaFoldDB" id="A0A1H8Q3W2"/>
<evidence type="ECO:0000313" key="11">
    <source>
        <dbReference type="Proteomes" id="UP000198809"/>
    </source>
</evidence>
<dbReference type="SUPFAM" id="SSF52540">
    <property type="entry name" value="P-loop containing nucleoside triphosphate hydrolases"/>
    <property type="match status" value="1"/>
</dbReference>
<name>A0A1H8Q3W2_9BACL</name>
<feature type="compositionally biased region" description="Basic and acidic residues" evidence="6">
    <location>
        <begin position="399"/>
        <end position="415"/>
    </location>
</feature>
<dbReference type="GO" id="GO:0016787">
    <property type="term" value="F:hydrolase activity"/>
    <property type="evidence" value="ECO:0007669"/>
    <property type="project" value="UniProtKB-KW"/>
</dbReference>